<proteinExistence type="predicted"/>
<evidence type="ECO:0000259" key="1">
    <source>
        <dbReference type="Pfam" id="PF01471"/>
    </source>
</evidence>
<protein>
    <submittedName>
        <fullName evidence="2">Peptidoglycan-binding protein</fullName>
    </submittedName>
</protein>
<dbReference type="Gene3D" id="1.10.101.10">
    <property type="entry name" value="PGBD-like superfamily/PGBD"/>
    <property type="match status" value="1"/>
</dbReference>
<sequence length="241" mass="25816">MRPGQAGDSVRVLQRALAKEVASVFPDAMLTSPEYGTYGPTTREAVAQVQRNLGYHGSDADGVIGAATLRYLAGKYGFDVAGATEPHTAAGTPGKLALSQVLYHDPHDKAGEAAMRAYAQRACELTGMDPRYGVPALVTIAKRESSYNDPRWRVNTTDVNAHGPRVADGHPQNCSRGVTQCIPSTFAAYHQAGTALTPYDVVACMCATINYVRARYGVDRSGSNFAARVQQADPHRSPRGY</sequence>
<dbReference type="InterPro" id="IPR036366">
    <property type="entry name" value="PGBDSf"/>
</dbReference>
<dbReference type="EMBL" id="CP071872">
    <property type="protein sequence ID" value="UNM13233.1"/>
    <property type="molecule type" value="Genomic_DNA"/>
</dbReference>
<gene>
    <name evidence="2" type="ORF">J4032_18605</name>
</gene>
<dbReference type="InterPro" id="IPR036365">
    <property type="entry name" value="PGBD-like_sf"/>
</dbReference>
<dbReference type="Proteomes" id="UP000828924">
    <property type="component" value="Chromosome"/>
</dbReference>
<dbReference type="SUPFAM" id="SSF47090">
    <property type="entry name" value="PGBD-like"/>
    <property type="match status" value="1"/>
</dbReference>
<evidence type="ECO:0000313" key="2">
    <source>
        <dbReference type="EMBL" id="UNM13233.1"/>
    </source>
</evidence>
<keyword evidence="3" id="KW-1185">Reference proteome</keyword>
<feature type="domain" description="Peptidoglycan binding-like" evidence="1">
    <location>
        <begin position="7"/>
        <end position="70"/>
    </location>
</feature>
<organism evidence="2 3">
    <name type="scientific">Streptomyces formicae</name>
    <dbReference type="NCBI Taxonomy" id="1616117"/>
    <lineage>
        <taxon>Bacteria</taxon>
        <taxon>Bacillati</taxon>
        <taxon>Actinomycetota</taxon>
        <taxon>Actinomycetes</taxon>
        <taxon>Kitasatosporales</taxon>
        <taxon>Streptomycetaceae</taxon>
        <taxon>Streptomyces</taxon>
    </lineage>
</organism>
<reference evidence="2 3" key="1">
    <citation type="submission" date="2021-03" db="EMBL/GenBank/DDBJ databases">
        <title>Complete genome of Streptomyces formicae strain 1H-GS9 (DSM 100524).</title>
        <authorList>
            <person name="Atanasov K.E."/>
            <person name="Altabella T."/>
            <person name="Ferrer A."/>
        </authorList>
    </citation>
    <scope>NUCLEOTIDE SEQUENCE [LARGE SCALE GENOMIC DNA]</scope>
    <source>
        <strain evidence="2 3">1H-GS9</strain>
    </source>
</reference>
<dbReference type="Pfam" id="PF01471">
    <property type="entry name" value="PG_binding_1"/>
    <property type="match status" value="1"/>
</dbReference>
<accession>A0ABY3WKT8</accession>
<name>A0ABY3WKT8_9ACTN</name>
<dbReference type="InterPro" id="IPR002477">
    <property type="entry name" value="Peptidoglycan-bd-like"/>
</dbReference>
<evidence type="ECO:0000313" key="3">
    <source>
        <dbReference type="Proteomes" id="UP000828924"/>
    </source>
</evidence>